<feature type="domain" description="Sigma-54 factor interaction" evidence="6">
    <location>
        <begin position="104"/>
        <end position="338"/>
    </location>
</feature>
<feature type="domain" description="PTS EIIA type-4" evidence="7">
    <location>
        <begin position="561"/>
        <end position="684"/>
    </location>
</feature>
<sequence length="912" mass="103546">MSKQKVQDLLVMHTMNLDEIIEDEHLTAEAIAEEVGIARNTISQYLNELVKEGFAFKVKSRPAYFFAKSVFEENFFPIEKEVFDNFVDLESVQMQSKASPFIAFIGSNASMKQAIEQIKSCVHYPNIGLPFMLYGDTGVGKSLLARLTRDYCEMKGLIEPNAPFIELNCAQYFHNQELLSSILFGYKKGAFTGADEDRIGLLEASDGGVLFLDECHRLGPESQEKLFTFLDNGSFSRLGENNKVRHAKVRIIFATTENIKESFLRTFLRRIPITIGIPSLNSRTKHELSEFIFSFFVAEAEKLDRELYISSWLINRLMSIKYEDNVGELKNTIKFMCASAYSRHPADSSLLINSEVIESELLQKFLAIKEIDDIDKKEVRITKDSKLTDFISKSSPEIKLIRETFERFSEYLSAYKNESNSKEFLKTQLAREANTVIDIIVNTERDDHAKTGVQFLATTMKELVNYVENMNYIRIKGNFIIALSHYFYARGNFLSEFPILDSATSEELATFTKDNLEVEEKVVTALLELIETRLDSTLSIEEKMLITYYLKSLNLEVKKTNTRAVILSHGFSTASSIADAVNRFLDEHIFESFDMPFDVPVEKVEEKMIQYVRSNDCGKGLILLVDMGSLLVLGKKLVEYTDGPVLVINNVTTPQALFVGEMLKKGTDIELIGPKIMENLKTSYDVNYPVYEKEAMILTVSQSGLGGAEQLKTFIDSSKPVGSDFIVEAIELSYLEKYGKNNSLFKQYDVKGIIGTTDPSIPDIPYISLEDLISGVGEKPSIDVFNFLSTEELKQFNDALIKNLSIDRLVSAITILDVKRVTEYIDQFIHQLERQLNINLSNAQKALLYVHIAGAVERLIRNIETLTYTIENQSPERRKAVSVIADSISMIEQAYNISIPQDELQYLYDILF</sequence>
<dbReference type="PROSITE" id="PS00675">
    <property type="entry name" value="SIGMA54_INTERACT_1"/>
    <property type="match status" value="1"/>
</dbReference>
<dbReference type="PROSITE" id="PS50045">
    <property type="entry name" value="SIGMA54_INTERACT_4"/>
    <property type="match status" value="1"/>
</dbReference>
<dbReference type="Gene3D" id="1.10.10.10">
    <property type="entry name" value="Winged helix-like DNA-binding domain superfamily/Winged helix DNA-binding domain"/>
    <property type="match status" value="1"/>
</dbReference>
<evidence type="ECO:0000313" key="9">
    <source>
        <dbReference type="EMBL" id="SEA93055.1"/>
    </source>
</evidence>
<evidence type="ECO:0000313" key="10">
    <source>
        <dbReference type="Proteomes" id="UP000199042"/>
    </source>
</evidence>
<dbReference type="InterPro" id="IPR002078">
    <property type="entry name" value="Sigma_54_int"/>
</dbReference>
<dbReference type="InterPro" id="IPR027417">
    <property type="entry name" value="P-loop_NTPase"/>
</dbReference>
<dbReference type="Pfam" id="PF13412">
    <property type="entry name" value="HTH_24"/>
    <property type="match status" value="1"/>
</dbReference>
<evidence type="ECO:0000256" key="2">
    <source>
        <dbReference type="ARBA" id="ARBA00022679"/>
    </source>
</evidence>
<comment type="caution">
    <text evidence="9">The sequence shown here is derived from an EMBL/GenBank/DDBJ whole genome shotgun (WGS) entry which is preliminary data.</text>
</comment>
<dbReference type="GO" id="GO:0006355">
    <property type="term" value="P:regulation of DNA-templated transcription"/>
    <property type="evidence" value="ECO:0007669"/>
    <property type="project" value="InterPro"/>
</dbReference>
<dbReference type="SMART" id="SM00382">
    <property type="entry name" value="AAA"/>
    <property type="match status" value="1"/>
</dbReference>
<gene>
    <name evidence="9" type="ORF">SAMN04488525_11121</name>
</gene>
<dbReference type="CDD" id="cd00009">
    <property type="entry name" value="AAA"/>
    <property type="match status" value="1"/>
</dbReference>
<dbReference type="SUPFAM" id="SSF46785">
    <property type="entry name" value="Winged helix' DNA-binding domain"/>
    <property type="match status" value="1"/>
</dbReference>
<evidence type="ECO:0000259" key="8">
    <source>
        <dbReference type="PROSITE" id="PS51372"/>
    </source>
</evidence>
<dbReference type="InterPro" id="IPR025662">
    <property type="entry name" value="Sigma_54_int_dom_ATP-bd_1"/>
</dbReference>
<dbReference type="GO" id="GO:0016740">
    <property type="term" value="F:transferase activity"/>
    <property type="evidence" value="ECO:0007669"/>
    <property type="project" value="UniProtKB-KW"/>
</dbReference>
<keyword evidence="2" id="KW-0808">Transferase</keyword>
<proteinExistence type="predicted"/>
<dbReference type="Proteomes" id="UP000199042">
    <property type="component" value="Unassembled WGS sequence"/>
</dbReference>
<dbReference type="GO" id="GO:0016020">
    <property type="term" value="C:membrane"/>
    <property type="evidence" value="ECO:0007669"/>
    <property type="project" value="InterPro"/>
</dbReference>
<dbReference type="Pfam" id="PF00158">
    <property type="entry name" value="Sigma54_activat"/>
    <property type="match status" value="1"/>
</dbReference>
<dbReference type="GO" id="GO:0005524">
    <property type="term" value="F:ATP binding"/>
    <property type="evidence" value="ECO:0007669"/>
    <property type="project" value="UniProtKB-KW"/>
</dbReference>
<dbReference type="PROSITE" id="PS51096">
    <property type="entry name" value="PTS_EIIA_TYPE_4"/>
    <property type="match status" value="1"/>
</dbReference>
<evidence type="ECO:0000256" key="1">
    <source>
        <dbReference type="ARBA" id="ARBA00020887"/>
    </source>
</evidence>
<dbReference type="InterPro" id="IPR003593">
    <property type="entry name" value="AAA+_ATPase"/>
</dbReference>
<evidence type="ECO:0000256" key="3">
    <source>
        <dbReference type="ARBA" id="ARBA00022741"/>
    </source>
</evidence>
<dbReference type="GO" id="GO:0003677">
    <property type="term" value="F:DNA binding"/>
    <property type="evidence" value="ECO:0007669"/>
    <property type="project" value="UniProtKB-KW"/>
</dbReference>
<evidence type="ECO:0000259" key="7">
    <source>
        <dbReference type="PROSITE" id="PS51096"/>
    </source>
</evidence>
<dbReference type="InterPro" id="IPR011608">
    <property type="entry name" value="PRD"/>
</dbReference>
<reference evidence="9 10" key="1">
    <citation type="submission" date="2016-10" db="EMBL/GenBank/DDBJ databases">
        <authorList>
            <person name="Varghese N."/>
            <person name="Submissions S."/>
        </authorList>
    </citation>
    <scope>NUCLEOTIDE SEQUENCE [LARGE SCALE GENOMIC DNA]</scope>
    <source>
        <strain evidence="9 10">DSM 14526</strain>
    </source>
</reference>
<keyword evidence="3" id="KW-0547">Nucleotide-binding</keyword>
<dbReference type="SUPFAM" id="SSF53062">
    <property type="entry name" value="PTS system fructose IIA component-like"/>
    <property type="match status" value="1"/>
</dbReference>
<dbReference type="InterPro" id="IPR036388">
    <property type="entry name" value="WH-like_DNA-bd_sf"/>
</dbReference>
<keyword evidence="5" id="KW-0238">DNA-binding</keyword>
<protein>
    <recommendedName>
        <fullName evidence="1">DNA translocase FtsK</fullName>
    </recommendedName>
</protein>
<dbReference type="AlphaFoldDB" id="A0AB38A3N7"/>
<dbReference type="PANTHER" id="PTHR32071">
    <property type="entry name" value="TRANSCRIPTIONAL REGULATORY PROTEIN"/>
    <property type="match status" value="1"/>
</dbReference>
<accession>A0AB38A3N7</accession>
<dbReference type="SUPFAM" id="SSF52540">
    <property type="entry name" value="P-loop containing nucleoside triphosphate hydrolases"/>
    <property type="match status" value="1"/>
</dbReference>
<dbReference type="Gene3D" id="3.40.50.510">
    <property type="entry name" value="Phosphotransferase system, mannose-type IIA component"/>
    <property type="match status" value="1"/>
</dbReference>
<organism evidence="9 10">
    <name type="scientific">Trichococcus collinsii</name>
    <dbReference type="NCBI Taxonomy" id="157076"/>
    <lineage>
        <taxon>Bacteria</taxon>
        <taxon>Bacillati</taxon>
        <taxon>Bacillota</taxon>
        <taxon>Bacilli</taxon>
        <taxon>Lactobacillales</taxon>
        <taxon>Carnobacteriaceae</taxon>
        <taxon>Trichococcus</taxon>
    </lineage>
</organism>
<dbReference type="InterPro" id="IPR036662">
    <property type="entry name" value="PTS_EIIA_man-typ_sf"/>
</dbReference>
<feature type="domain" description="PRD" evidence="8">
    <location>
        <begin position="816"/>
        <end position="912"/>
    </location>
</feature>
<dbReference type="EMBL" id="FNQH01000011">
    <property type="protein sequence ID" value="SEA93055.1"/>
    <property type="molecule type" value="Genomic_DNA"/>
</dbReference>
<dbReference type="Gene3D" id="3.40.50.300">
    <property type="entry name" value="P-loop containing nucleotide triphosphate hydrolases"/>
    <property type="match status" value="1"/>
</dbReference>
<dbReference type="PROSITE" id="PS51372">
    <property type="entry name" value="PRD_2"/>
    <property type="match status" value="1"/>
</dbReference>
<evidence type="ECO:0000259" key="6">
    <source>
        <dbReference type="PROSITE" id="PS50045"/>
    </source>
</evidence>
<dbReference type="GO" id="GO:0009401">
    <property type="term" value="P:phosphoenolpyruvate-dependent sugar phosphotransferase system"/>
    <property type="evidence" value="ECO:0007669"/>
    <property type="project" value="InterPro"/>
</dbReference>
<dbReference type="RefSeq" id="WP_086986485.1">
    <property type="nucleotide sequence ID" value="NZ_FJNA01000002.1"/>
</dbReference>
<dbReference type="InterPro" id="IPR036634">
    <property type="entry name" value="PRD_sf"/>
</dbReference>
<dbReference type="PANTHER" id="PTHR32071:SF38">
    <property type="entry name" value="PSP OPERON TRANSCRIPTIONAL ACTIVATOR"/>
    <property type="match status" value="1"/>
</dbReference>
<dbReference type="SUPFAM" id="SSF63520">
    <property type="entry name" value="PTS-regulatory domain, PRD"/>
    <property type="match status" value="1"/>
</dbReference>
<name>A0AB38A3N7_9LACT</name>
<dbReference type="InterPro" id="IPR036390">
    <property type="entry name" value="WH_DNA-bd_sf"/>
</dbReference>
<evidence type="ECO:0000256" key="5">
    <source>
        <dbReference type="ARBA" id="ARBA00023125"/>
    </source>
</evidence>
<dbReference type="Gene3D" id="1.10.1790.10">
    <property type="entry name" value="PRD domain"/>
    <property type="match status" value="1"/>
</dbReference>
<dbReference type="Pfam" id="PF00874">
    <property type="entry name" value="PRD"/>
    <property type="match status" value="1"/>
</dbReference>
<dbReference type="InterPro" id="IPR004701">
    <property type="entry name" value="PTS_EIIA_man-typ"/>
</dbReference>
<keyword evidence="10" id="KW-1185">Reference proteome</keyword>
<keyword evidence="4" id="KW-0067">ATP-binding</keyword>
<dbReference type="Pfam" id="PF03610">
    <property type="entry name" value="EIIA-man"/>
    <property type="match status" value="1"/>
</dbReference>
<evidence type="ECO:0000256" key="4">
    <source>
        <dbReference type="ARBA" id="ARBA00022840"/>
    </source>
</evidence>